<dbReference type="InterPro" id="IPR020846">
    <property type="entry name" value="MFS_dom"/>
</dbReference>
<dbReference type="InterPro" id="IPR011701">
    <property type="entry name" value="MFS"/>
</dbReference>
<dbReference type="EMBL" id="JBHMCF010000046">
    <property type="protein sequence ID" value="MFB9476224.1"/>
    <property type="molecule type" value="Genomic_DNA"/>
</dbReference>
<comment type="caution">
    <text evidence="10">The sequence shown here is derived from an EMBL/GenBank/DDBJ whole genome shotgun (WGS) entry which is preliminary data.</text>
</comment>
<evidence type="ECO:0000256" key="8">
    <source>
        <dbReference type="SAM" id="Phobius"/>
    </source>
</evidence>
<evidence type="ECO:0000256" key="7">
    <source>
        <dbReference type="SAM" id="MobiDB-lite"/>
    </source>
</evidence>
<dbReference type="Pfam" id="PF07690">
    <property type="entry name" value="MFS_1"/>
    <property type="match status" value="1"/>
</dbReference>
<sequence>MAADPRARMSPRHKAVLTLLLGTQFMLTADFSIFNVALPAVGAGVGLTGLPWVATAYALPAAGFTLLCGRIADLAGRRRMFLAGLVLLCAASLGGGLHHGGAARRRAHRADRLARRVPGERAHRRRHPRPGPEAGPVRRG</sequence>
<accession>A0ABV5P0X4</accession>
<feature type="transmembrane region" description="Helical" evidence="8">
    <location>
        <begin position="80"/>
        <end position="97"/>
    </location>
</feature>
<gene>
    <name evidence="10" type="ORF">ACFFR3_42580</name>
</gene>
<dbReference type="Gene3D" id="1.20.1250.20">
    <property type="entry name" value="MFS general substrate transporter like domains"/>
    <property type="match status" value="1"/>
</dbReference>
<proteinExistence type="predicted"/>
<feature type="compositionally biased region" description="Basic and acidic residues" evidence="7">
    <location>
        <begin position="110"/>
        <end position="121"/>
    </location>
</feature>
<evidence type="ECO:0000256" key="1">
    <source>
        <dbReference type="ARBA" id="ARBA00004651"/>
    </source>
</evidence>
<keyword evidence="3" id="KW-1003">Cell membrane</keyword>
<keyword evidence="2" id="KW-0813">Transport</keyword>
<dbReference type="PANTHER" id="PTHR42718">
    <property type="entry name" value="MAJOR FACILITATOR SUPERFAMILY MULTIDRUG TRANSPORTER MFSC"/>
    <property type="match status" value="1"/>
</dbReference>
<evidence type="ECO:0000256" key="6">
    <source>
        <dbReference type="ARBA" id="ARBA00023136"/>
    </source>
</evidence>
<comment type="subcellular location">
    <subcellularLocation>
        <location evidence="1">Cell membrane</location>
        <topology evidence="1">Multi-pass membrane protein</topology>
    </subcellularLocation>
</comment>
<dbReference type="PANTHER" id="PTHR42718:SF46">
    <property type="entry name" value="BLR6921 PROTEIN"/>
    <property type="match status" value="1"/>
</dbReference>
<evidence type="ECO:0000259" key="9">
    <source>
        <dbReference type="PROSITE" id="PS50850"/>
    </source>
</evidence>
<dbReference type="PROSITE" id="PS50850">
    <property type="entry name" value="MFS"/>
    <property type="match status" value="1"/>
</dbReference>
<evidence type="ECO:0000256" key="2">
    <source>
        <dbReference type="ARBA" id="ARBA00022448"/>
    </source>
</evidence>
<evidence type="ECO:0000256" key="5">
    <source>
        <dbReference type="ARBA" id="ARBA00022989"/>
    </source>
</evidence>
<evidence type="ECO:0000256" key="4">
    <source>
        <dbReference type="ARBA" id="ARBA00022692"/>
    </source>
</evidence>
<feature type="region of interest" description="Disordered" evidence="7">
    <location>
        <begin position="97"/>
        <end position="140"/>
    </location>
</feature>
<evidence type="ECO:0000256" key="3">
    <source>
        <dbReference type="ARBA" id="ARBA00022475"/>
    </source>
</evidence>
<keyword evidence="6 8" id="KW-0472">Membrane</keyword>
<keyword evidence="4 8" id="KW-0812">Transmembrane</keyword>
<organism evidence="10 11">
    <name type="scientific">Nonomuraea salmonea</name>
    <dbReference type="NCBI Taxonomy" id="46181"/>
    <lineage>
        <taxon>Bacteria</taxon>
        <taxon>Bacillati</taxon>
        <taxon>Actinomycetota</taxon>
        <taxon>Actinomycetes</taxon>
        <taxon>Streptosporangiales</taxon>
        <taxon>Streptosporangiaceae</taxon>
        <taxon>Nonomuraea</taxon>
    </lineage>
</organism>
<dbReference type="InterPro" id="IPR036259">
    <property type="entry name" value="MFS_trans_sf"/>
</dbReference>
<dbReference type="SUPFAM" id="SSF103473">
    <property type="entry name" value="MFS general substrate transporter"/>
    <property type="match status" value="1"/>
</dbReference>
<name>A0ABV5P0X4_9ACTN</name>
<reference evidence="10 11" key="1">
    <citation type="submission" date="2024-09" db="EMBL/GenBank/DDBJ databases">
        <authorList>
            <person name="Sun Q."/>
            <person name="Mori K."/>
        </authorList>
    </citation>
    <scope>NUCLEOTIDE SEQUENCE [LARGE SCALE GENOMIC DNA]</scope>
    <source>
        <strain evidence="10 11">JCM 3324</strain>
    </source>
</reference>
<keyword evidence="5 8" id="KW-1133">Transmembrane helix</keyword>
<protein>
    <submittedName>
        <fullName evidence="10">MFS transporter</fullName>
    </submittedName>
</protein>
<evidence type="ECO:0000313" key="11">
    <source>
        <dbReference type="Proteomes" id="UP001589568"/>
    </source>
</evidence>
<dbReference type="Proteomes" id="UP001589568">
    <property type="component" value="Unassembled WGS sequence"/>
</dbReference>
<evidence type="ECO:0000313" key="10">
    <source>
        <dbReference type="EMBL" id="MFB9476224.1"/>
    </source>
</evidence>
<keyword evidence="11" id="KW-1185">Reference proteome</keyword>
<feature type="domain" description="Major facilitator superfamily (MFS) profile" evidence="9">
    <location>
        <begin position="16"/>
        <end position="140"/>
    </location>
</feature>
<dbReference type="RefSeq" id="WP_379484990.1">
    <property type="nucleotide sequence ID" value="NZ_JBHMCF010000046.1"/>
</dbReference>